<organism evidence="2 3">
    <name type="scientific">Dawidia cretensis</name>
    <dbReference type="NCBI Taxonomy" id="2782350"/>
    <lineage>
        <taxon>Bacteria</taxon>
        <taxon>Pseudomonadati</taxon>
        <taxon>Bacteroidota</taxon>
        <taxon>Cytophagia</taxon>
        <taxon>Cytophagales</taxon>
        <taxon>Chryseotaleaceae</taxon>
        <taxon>Dawidia</taxon>
    </lineage>
</organism>
<evidence type="ECO:0000259" key="1">
    <source>
        <dbReference type="Pfam" id="PF13462"/>
    </source>
</evidence>
<protein>
    <submittedName>
        <fullName evidence="2">Thioredoxin domain-containing protein</fullName>
    </submittedName>
</protein>
<dbReference type="Proteomes" id="UP001319080">
    <property type="component" value="Unassembled WGS sequence"/>
</dbReference>
<dbReference type="SUPFAM" id="SSF52833">
    <property type="entry name" value="Thioredoxin-like"/>
    <property type="match status" value="1"/>
</dbReference>
<evidence type="ECO:0000313" key="2">
    <source>
        <dbReference type="EMBL" id="MBT1708414.1"/>
    </source>
</evidence>
<dbReference type="CDD" id="cd02972">
    <property type="entry name" value="DsbA_family"/>
    <property type="match status" value="1"/>
</dbReference>
<accession>A0AAP2DXX7</accession>
<comment type="caution">
    <text evidence="2">The sequence shown here is derived from an EMBL/GenBank/DDBJ whole genome shotgun (WGS) entry which is preliminary data.</text>
</comment>
<dbReference type="AlphaFoldDB" id="A0AAP2DXX7"/>
<dbReference type="EMBL" id="JAHESE010000006">
    <property type="protein sequence ID" value="MBT1708414.1"/>
    <property type="molecule type" value="Genomic_DNA"/>
</dbReference>
<dbReference type="InterPro" id="IPR012336">
    <property type="entry name" value="Thioredoxin-like_fold"/>
</dbReference>
<dbReference type="InterPro" id="IPR036249">
    <property type="entry name" value="Thioredoxin-like_sf"/>
</dbReference>
<evidence type="ECO:0000313" key="3">
    <source>
        <dbReference type="Proteomes" id="UP001319080"/>
    </source>
</evidence>
<reference evidence="2 3" key="1">
    <citation type="submission" date="2021-05" db="EMBL/GenBank/DDBJ databases">
        <title>A Polyphasic approach of four new species of the genus Ohtaekwangia: Ohtaekwangia histidinii sp. nov., Ohtaekwangia cretensis sp. nov., Ohtaekwangia indiensis sp. nov., Ohtaekwangia reichenbachii sp. nov. from diverse environment.</title>
        <authorList>
            <person name="Octaviana S."/>
        </authorList>
    </citation>
    <scope>NUCLEOTIDE SEQUENCE [LARGE SCALE GENOMIC DNA]</scope>
    <source>
        <strain evidence="2 3">PWU5</strain>
    </source>
</reference>
<dbReference type="Pfam" id="PF13462">
    <property type="entry name" value="Thioredoxin_4"/>
    <property type="match status" value="1"/>
</dbReference>
<feature type="domain" description="Thioredoxin-like fold" evidence="1">
    <location>
        <begin position="189"/>
        <end position="328"/>
    </location>
</feature>
<gene>
    <name evidence="2" type="ORF">KK062_09275</name>
</gene>
<dbReference type="Gene3D" id="3.40.30.10">
    <property type="entry name" value="Glutaredoxin"/>
    <property type="match status" value="1"/>
</dbReference>
<keyword evidence="3" id="KW-1185">Reference proteome</keyword>
<sequence length="333" mass="38270">MNNTVICSICFLAFLLSCTKDTAIHQDTIASIGSERITVDKVDAIIQNQLYESLYGIYYKRKIATEEYLAHSLILREAEKESITTDALLERELKIRAKKKDTLAFISEHHLEKGIIDPERPFNYFDVRSPQGKRLLRDIYYKKILQDYIAELMTKYDAKITLIPPLPPRKDVAGLHGFPVSSMNGDKPKIWLISDYDCPNCQNFSPIFKDLRMRYASRFDFVHTSSVTQGSLPERVSACADVYGRFWEVHDYIFERLPFDSLDFIKASSRLSLTEAQAKQCLAYSGMDARQNDVLQKLGISLTPTLIIDGRIYYGDYSLEKICEYIDAASRFQ</sequence>
<proteinExistence type="predicted"/>
<dbReference type="RefSeq" id="WP_254084005.1">
    <property type="nucleotide sequence ID" value="NZ_JAHESE010000006.1"/>
</dbReference>
<name>A0AAP2DXX7_9BACT</name>